<dbReference type="AlphaFoldDB" id="A0A6L9QMF4"/>
<protein>
    <submittedName>
        <fullName evidence="1">Uncharacterized protein</fullName>
    </submittedName>
</protein>
<accession>A0A6L9QMF4</accession>
<reference evidence="1 2" key="1">
    <citation type="submission" date="2020-01" db="EMBL/GenBank/DDBJ databases">
        <title>Insect and environment-associated Actinomycetes.</title>
        <authorList>
            <person name="Currrie C."/>
            <person name="Chevrette M."/>
            <person name="Carlson C."/>
            <person name="Stubbendieck R."/>
            <person name="Wendt-Pienkowski E."/>
        </authorList>
    </citation>
    <scope>NUCLEOTIDE SEQUENCE [LARGE SCALE GENOMIC DNA]</scope>
    <source>
        <strain evidence="1 2">SID10258</strain>
    </source>
</reference>
<proteinExistence type="predicted"/>
<organism evidence="1 2">
    <name type="scientific">Actinomadura bangladeshensis</name>
    <dbReference type="NCBI Taxonomy" id="453573"/>
    <lineage>
        <taxon>Bacteria</taxon>
        <taxon>Bacillati</taxon>
        <taxon>Actinomycetota</taxon>
        <taxon>Actinomycetes</taxon>
        <taxon>Streptosporangiales</taxon>
        <taxon>Thermomonosporaceae</taxon>
        <taxon>Actinomadura</taxon>
    </lineage>
</organism>
<gene>
    <name evidence="1" type="ORF">G3I70_29555</name>
</gene>
<dbReference type="Proteomes" id="UP000475532">
    <property type="component" value="Unassembled WGS sequence"/>
</dbReference>
<comment type="caution">
    <text evidence="1">The sequence shown here is derived from an EMBL/GenBank/DDBJ whole genome shotgun (WGS) entry which is preliminary data.</text>
</comment>
<evidence type="ECO:0000313" key="2">
    <source>
        <dbReference type="Proteomes" id="UP000475532"/>
    </source>
</evidence>
<dbReference type="RefSeq" id="WP_163060680.1">
    <property type="nucleotide sequence ID" value="NZ_JAAGLI010000803.1"/>
</dbReference>
<sequence>MVNLPNCSPSGGRGDVMSVPLETRQRLELLVRLMVGLRSLGRGSVLYLDGRAEPVLSVPVLSRRRSMAVLAAQERDGWSYLWDAVHRTPAGAVRIAAEQIAGVAR</sequence>
<name>A0A6L9QMF4_9ACTN</name>
<dbReference type="EMBL" id="JAAGLI010000803">
    <property type="protein sequence ID" value="NEA26611.1"/>
    <property type="molecule type" value="Genomic_DNA"/>
</dbReference>
<evidence type="ECO:0000313" key="1">
    <source>
        <dbReference type="EMBL" id="NEA26611.1"/>
    </source>
</evidence>